<evidence type="ECO:0000313" key="3">
    <source>
        <dbReference type="Proteomes" id="UP000501690"/>
    </source>
</evidence>
<protein>
    <submittedName>
        <fullName evidence="2">Uncharacterized protein</fullName>
    </submittedName>
</protein>
<organism evidence="2 3">
    <name type="scientific">Vigna unguiculata</name>
    <name type="common">Cowpea</name>
    <dbReference type="NCBI Taxonomy" id="3917"/>
    <lineage>
        <taxon>Eukaryota</taxon>
        <taxon>Viridiplantae</taxon>
        <taxon>Streptophyta</taxon>
        <taxon>Embryophyta</taxon>
        <taxon>Tracheophyta</taxon>
        <taxon>Spermatophyta</taxon>
        <taxon>Magnoliopsida</taxon>
        <taxon>eudicotyledons</taxon>
        <taxon>Gunneridae</taxon>
        <taxon>Pentapetalae</taxon>
        <taxon>rosids</taxon>
        <taxon>fabids</taxon>
        <taxon>Fabales</taxon>
        <taxon>Fabaceae</taxon>
        <taxon>Papilionoideae</taxon>
        <taxon>50 kb inversion clade</taxon>
        <taxon>NPAAA clade</taxon>
        <taxon>indigoferoid/millettioid clade</taxon>
        <taxon>Phaseoleae</taxon>
        <taxon>Vigna</taxon>
    </lineage>
</organism>
<evidence type="ECO:0000313" key="2">
    <source>
        <dbReference type="EMBL" id="QCD82686.1"/>
    </source>
</evidence>
<dbReference type="Proteomes" id="UP000501690">
    <property type="component" value="Linkage Group LG2"/>
</dbReference>
<reference evidence="2 3" key="1">
    <citation type="submission" date="2019-04" db="EMBL/GenBank/DDBJ databases">
        <title>An improved genome assembly and genetic linkage map for asparagus bean, Vigna unguiculata ssp. sesquipedialis.</title>
        <authorList>
            <person name="Xia Q."/>
            <person name="Zhang R."/>
            <person name="Dong Y."/>
        </authorList>
    </citation>
    <scope>NUCLEOTIDE SEQUENCE [LARGE SCALE GENOMIC DNA]</scope>
    <source>
        <tissue evidence="2">Leaf</tissue>
    </source>
</reference>
<feature type="compositionally biased region" description="Polar residues" evidence="1">
    <location>
        <begin position="1"/>
        <end position="19"/>
    </location>
</feature>
<evidence type="ECO:0000256" key="1">
    <source>
        <dbReference type="SAM" id="MobiDB-lite"/>
    </source>
</evidence>
<sequence>MIPKTCNHNRNPINQQTEVSPGGSPERRQVVLTKVSSAHTVLTPVMTQDSNSNPLTQTKYSQPLELVLFHVMKWVLQLVGVHSGAPSI</sequence>
<dbReference type="AlphaFoldDB" id="A0A4D6L2J1"/>
<accession>A0A4D6L2J1</accession>
<proteinExistence type="predicted"/>
<feature type="region of interest" description="Disordered" evidence="1">
    <location>
        <begin position="1"/>
        <end position="25"/>
    </location>
</feature>
<dbReference type="EMBL" id="CP039346">
    <property type="protein sequence ID" value="QCD82686.1"/>
    <property type="molecule type" value="Genomic_DNA"/>
</dbReference>
<gene>
    <name evidence="2" type="ORF">DEO72_LG2g3026</name>
</gene>
<name>A0A4D6L2J1_VIGUN</name>
<keyword evidence="3" id="KW-1185">Reference proteome</keyword>